<dbReference type="AlphaFoldDB" id="A0AAV5DIF4"/>
<gene>
    <name evidence="1" type="primary">ga28293</name>
    <name evidence="1" type="ORF">PR202_ga28293</name>
</gene>
<reference evidence="1" key="2">
    <citation type="submission" date="2021-12" db="EMBL/GenBank/DDBJ databases">
        <title>Resequencing data analysis of finger millet.</title>
        <authorList>
            <person name="Hatakeyama M."/>
            <person name="Aluri S."/>
            <person name="Balachadran M.T."/>
            <person name="Sivarajan S.R."/>
            <person name="Poveda L."/>
            <person name="Shimizu-Inatsugi R."/>
            <person name="Schlapbach R."/>
            <person name="Sreeman S.M."/>
            <person name="Shimizu K.K."/>
        </authorList>
    </citation>
    <scope>NUCLEOTIDE SEQUENCE</scope>
</reference>
<reference evidence="1" key="1">
    <citation type="journal article" date="2018" name="DNA Res.">
        <title>Multiple hybrid de novo genome assembly of finger millet, an orphan allotetraploid crop.</title>
        <authorList>
            <person name="Hatakeyama M."/>
            <person name="Aluri S."/>
            <person name="Balachadran M.T."/>
            <person name="Sivarajan S.R."/>
            <person name="Patrignani A."/>
            <person name="Gruter S."/>
            <person name="Poveda L."/>
            <person name="Shimizu-Inatsugi R."/>
            <person name="Baeten J."/>
            <person name="Francoijs K.J."/>
            <person name="Nataraja K.N."/>
            <person name="Reddy Y.A.N."/>
            <person name="Phadnis S."/>
            <person name="Ravikumar R.L."/>
            <person name="Schlapbach R."/>
            <person name="Sreeman S.M."/>
            <person name="Shimizu K.K."/>
        </authorList>
    </citation>
    <scope>NUCLEOTIDE SEQUENCE</scope>
</reference>
<dbReference type="EMBL" id="BQKI01000017">
    <property type="protein sequence ID" value="GJN10216.1"/>
    <property type="molecule type" value="Genomic_DNA"/>
</dbReference>
<evidence type="ECO:0000313" key="1">
    <source>
        <dbReference type="EMBL" id="GJN10216.1"/>
    </source>
</evidence>
<organism evidence="1 2">
    <name type="scientific">Eleusine coracana subsp. coracana</name>
    <dbReference type="NCBI Taxonomy" id="191504"/>
    <lineage>
        <taxon>Eukaryota</taxon>
        <taxon>Viridiplantae</taxon>
        <taxon>Streptophyta</taxon>
        <taxon>Embryophyta</taxon>
        <taxon>Tracheophyta</taxon>
        <taxon>Spermatophyta</taxon>
        <taxon>Magnoliopsida</taxon>
        <taxon>Liliopsida</taxon>
        <taxon>Poales</taxon>
        <taxon>Poaceae</taxon>
        <taxon>PACMAD clade</taxon>
        <taxon>Chloridoideae</taxon>
        <taxon>Cynodonteae</taxon>
        <taxon>Eleusininae</taxon>
        <taxon>Eleusine</taxon>
    </lineage>
</organism>
<sequence length="158" mass="17861">MLAEAQRPYFRGLNKFMVNCESLLRIELQGLNDLQQLTIVAPALEHLRVEHCFYGSQDQPVADILAPQLKYLEWMAPYDPSSVHLGLLWLVRGHYGAAVWIAIESTGSGAYKAMIVRDGDKACGTYNILGSLPSKHSNPVQHLHFTERFEGLPHQYLR</sequence>
<evidence type="ECO:0000313" key="2">
    <source>
        <dbReference type="Proteomes" id="UP001054889"/>
    </source>
</evidence>
<dbReference type="Proteomes" id="UP001054889">
    <property type="component" value="Unassembled WGS sequence"/>
</dbReference>
<protein>
    <submittedName>
        <fullName evidence="1">Uncharacterized protein</fullName>
    </submittedName>
</protein>
<comment type="caution">
    <text evidence="1">The sequence shown here is derived from an EMBL/GenBank/DDBJ whole genome shotgun (WGS) entry which is preliminary data.</text>
</comment>
<accession>A0AAV5DIF4</accession>
<keyword evidence="2" id="KW-1185">Reference proteome</keyword>
<name>A0AAV5DIF4_ELECO</name>
<proteinExistence type="predicted"/>